<dbReference type="STRING" id="1429043.X474_08855"/>
<comment type="caution">
    <text evidence="1">The sequence shown here is derived from an EMBL/GenBank/DDBJ whole genome shotgun (WGS) entry which is preliminary data.</text>
</comment>
<organism evidence="1 2">
    <name type="scientific">Dethiosulfatarculus sandiegensis</name>
    <dbReference type="NCBI Taxonomy" id="1429043"/>
    <lineage>
        <taxon>Bacteria</taxon>
        <taxon>Pseudomonadati</taxon>
        <taxon>Thermodesulfobacteriota</taxon>
        <taxon>Desulfarculia</taxon>
        <taxon>Desulfarculales</taxon>
        <taxon>Desulfarculaceae</taxon>
        <taxon>Dethiosulfatarculus</taxon>
    </lineage>
</organism>
<dbReference type="InParanoid" id="A0A0D2J837"/>
<dbReference type="Proteomes" id="UP000032233">
    <property type="component" value="Unassembled WGS sequence"/>
</dbReference>
<proteinExistence type="predicted"/>
<evidence type="ECO:0000313" key="2">
    <source>
        <dbReference type="Proteomes" id="UP000032233"/>
    </source>
</evidence>
<dbReference type="EMBL" id="AZAC01000011">
    <property type="protein sequence ID" value="KIX14349.1"/>
    <property type="molecule type" value="Genomic_DNA"/>
</dbReference>
<protein>
    <submittedName>
        <fullName evidence="1">Uncharacterized protein</fullName>
    </submittedName>
</protein>
<gene>
    <name evidence="1" type="ORF">X474_08855</name>
</gene>
<reference evidence="1 2" key="1">
    <citation type="submission" date="2013-11" db="EMBL/GenBank/DDBJ databases">
        <title>Metagenomic analysis of a methanogenic consortium involved in long chain n-alkane degradation.</title>
        <authorList>
            <person name="Davidova I.A."/>
            <person name="Callaghan A.V."/>
            <person name="Wawrik B."/>
            <person name="Pruitt S."/>
            <person name="Marks C."/>
            <person name="Duncan K.E."/>
            <person name="Suflita J.M."/>
        </authorList>
    </citation>
    <scope>NUCLEOTIDE SEQUENCE [LARGE SCALE GENOMIC DNA]</scope>
    <source>
        <strain evidence="1 2">SPR</strain>
    </source>
</reference>
<dbReference type="AlphaFoldDB" id="A0A0D2J837"/>
<name>A0A0D2J837_9BACT</name>
<keyword evidence="2" id="KW-1185">Reference proteome</keyword>
<sequence length="32" mass="3455">MAAEREINQLTGFDTIDTVGMVSASLEALGKW</sequence>
<evidence type="ECO:0000313" key="1">
    <source>
        <dbReference type="EMBL" id="KIX14349.1"/>
    </source>
</evidence>
<accession>A0A0D2J837</accession>